<organism evidence="1 2">
    <name type="scientific">Penstemon smallii</name>
    <dbReference type="NCBI Taxonomy" id="265156"/>
    <lineage>
        <taxon>Eukaryota</taxon>
        <taxon>Viridiplantae</taxon>
        <taxon>Streptophyta</taxon>
        <taxon>Embryophyta</taxon>
        <taxon>Tracheophyta</taxon>
        <taxon>Spermatophyta</taxon>
        <taxon>Magnoliopsida</taxon>
        <taxon>eudicotyledons</taxon>
        <taxon>Gunneridae</taxon>
        <taxon>Pentapetalae</taxon>
        <taxon>asterids</taxon>
        <taxon>lamiids</taxon>
        <taxon>Lamiales</taxon>
        <taxon>Plantaginaceae</taxon>
        <taxon>Cheloneae</taxon>
        <taxon>Penstemon</taxon>
    </lineage>
</organism>
<dbReference type="Gene3D" id="3.10.20.90">
    <property type="entry name" value="Phosphatidylinositol 3-kinase Catalytic Subunit, Chain A, domain 1"/>
    <property type="match status" value="1"/>
</dbReference>
<dbReference type="AlphaFoldDB" id="A0ABD3UPA7"/>
<comment type="caution">
    <text evidence="1">The sequence shown here is derived from an EMBL/GenBank/DDBJ whole genome shotgun (WGS) entry which is preliminary data.</text>
</comment>
<proteinExistence type="predicted"/>
<sequence length="164" mass="19004">MRSKTRRGGLSWTHGKIARYNRLSKLMDRLQYSYENNEPLKVNLTLVSLHEEKIPSLKRPYLSCSSTSSVGHLCQYVAMQTTMEASEIEILLINKNHPINSSFKLEPDVLNPCHNELQLLNEHLTLGEISANFIQQNLVKFFPCLTEKVELLKIFISIFSFFRF</sequence>
<reference evidence="1 2" key="1">
    <citation type="submission" date="2024-12" db="EMBL/GenBank/DDBJ databases">
        <title>The unique morphological basis and parallel evolutionary history of personate flowers in Penstemon.</title>
        <authorList>
            <person name="Depatie T.H."/>
            <person name="Wessinger C.A."/>
        </authorList>
    </citation>
    <scope>NUCLEOTIDE SEQUENCE [LARGE SCALE GENOMIC DNA]</scope>
    <source>
        <strain evidence="1">WTNN_2</strain>
        <tissue evidence="1">Leaf</tissue>
    </source>
</reference>
<evidence type="ECO:0000313" key="1">
    <source>
        <dbReference type="EMBL" id="KAL3851339.1"/>
    </source>
</evidence>
<name>A0ABD3UPA7_9LAMI</name>
<accession>A0ABD3UPA7</accession>
<evidence type="ECO:0000313" key="2">
    <source>
        <dbReference type="Proteomes" id="UP001634393"/>
    </source>
</evidence>
<dbReference type="Proteomes" id="UP001634393">
    <property type="component" value="Unassembled WGS sequence"/>
</dbReference>
<gene>
    <name evidence="1" type="ORF">ACJIZ3_013221</name>
</gene>
<dbReference type="InterPro" id="IPR044592">
    <property type="entry name" value="RING1A/B"/>
</dbReference>
<protein>
    <submittedName>
        <fullName evidence="1">Uncharacterized protein</fullName>
    </submittedName>
</protein>
<dbReference type="PANTHER" id="PTHR46537:SF3">
    <property type="entry name" value="E3 UBIQUITIN-PROTEIN LIGASE RING1A"/>
    <property type="match status" value="1"/>
</dbReference>
<dbReference type="PANTHER" id="PTHR46537">
    <property type="entry name" value="OS11G0578200 PROTEIN"/>
    <property type="match status" value="1"/>
</dbReference>
<dbReference type="EMBL" id="JBJXBP010000001">
    <property type="protein sequence ID" value="KAL3851339.1"/>
    <property type="molecule type" value="Genomic_DNA"/>
</dbReference>
<keyword evidence="2" id="KW-1185">Reference proteome</keyword>